<feature type="region of interest" description="Disordered" evidence="1">
    <location>
        <begin position="404"/>
        <end position="458"/>
    </location>
</feature>
<accession>A0AAP3E6F3</accession>
<feature type="compositionally biased region" description="Basic and acidic residues" evidence="1">
    <location>
        <begin position="438"/>
        <end position="447"/>
    </location>
</feature>
<evidence type="ECO:0000313" key="2">
    <source>
        <dbReference type="EMBL" id="MCU4752638.1"/>
    </source>
</evidence>
<gene>
    <name evidence="2" type="ORF">OB919_11670</name>
</gene>
<dbReference type="AlphaFoldDB" id="A0AAP3E6F3"/>
<evidence type="ECO:0000313" key="3">
    <source>
        <dbReference type="Proteomes" id="UP001321047"/>
    </source>
</evidence>
<keyword evidence="3" id="KW-1185">Reference proteome</keyword>
<name>A0AAP3E6F3_9EURY</name>
<dbReference type="RefSeq" id="WP_342808968.1">
    <property type="nucleotide sequence ID" value="NZ_JAOPJZ010000008.1"/>
</dbReference>
<comment type="caution">
    <text evidence="2">The sequence shown here is derived from an EMBL/GenBank/DDBJ whole genome shotgun (WGS) entry which is preliminary data.</text>
</comment>
<dbReference type="EMBL" id="JAOPJZ010000008">
    <property type="protein sequence ID" value="MCU4752638.1"/>
    <property type="molecule type" value="Genomic_DNA"/>
</dbReference>
<evidence type="ECO:0000256" key="1">
    <source>
        <dbReference type="SAM" id="MobiDB-lite"/>
    </source>
</evidence>
<reference evidence="2 3" key="1">
    <citation type="submission" date="2022-09" db="EMBL/GenBank/DDBJ databases">
        <title>Enrichment on poylsaccharides allowed isolation of novel metabolic and taxonomic groups of Haloarchaea.</title>
        <authorList>
            <person name="Sorokin D.Y."/>
            <person name="Elcheninov A.G."/>
            <person name="Khizhniak T.V."/>
            <person name="Kolganova T.V."/>
            <person name="Kublanov I.V."/>
        </authorList>
    </citation>
    <scope>NUCLEOTIDE SEQUENCE [LARGE SCALE GENOMIC DNA]</scope>
    <source>
        <strain evidence="2 3">AArc-curdl1</strain>
    </source>
</reference>
<protein>
    <submittedName>
        <fullName evidence="2">Uncharacterized protein</fullName>
    </submittedName>
</protein>
<feature type="region of interest" description="Disordered" evidence="1">
    <location>
        <begin position="308"/>
        <end position="343"/>
    </location>
</feature>
<sequence length="549" mass="63385">MWREDHLHGELFAETPKLGIGLTSTWPEIKIQKPLTDVERDQNLNAKFVLAGNQRQLLKTGRVKNRSTRNERILEKRDLLPERFRHLITDIALLSFRSYFSEENWKEGIVQRQTDRRSSNLAERLEEADSIDEVSDVEIEPQREYYYTPFESSVDLWEKLLNIPRRTQHVRDDVFFHGHAVNSKEIQLGFEIGNTLRILRPDDYDPAFNDWDSSDELTGEGLMWGFLLSFIGQSQSDLNKERQQLDDLFEIFSHLHVLRNKESQRMPTMSEIKDSQYDKVTKEAVKEAGFTPDPIILREVEHHRGRLEQSKRVEGIDTLPDSIRNQDDSQFENQDDTKREISPDLKKKISKRIVKEINEVTPLKEVDALRQGIKLDIEVIQSRSVMGVDSAHQVLQEVWRLQYNEGPEEEESEEESKDSSKTDNTDAERPFNGLIDETYDRKERSDVTSEAISQGIGSSPSNVTEVLNQVSGKEGYDLWTNAPVIKKFSSGSRGTKWDLTPYGLLLCYTSFDCGGDTEWMYHCAIGPEELSVYERKLVMNAIDHLGLSG</sequence>
<feature type="compositionally biased region" description="Basic and acidic residues" evidence="1">
    <location>
        <begin position="417"/>
        <end position="429"/>
    </location>
</feature>
<proteinExistence type="predicted"/>
<organism evidence="2 3">
    <name type="scientific">Natronosalvus hydrolyticus</name>
    <dbReference type="NCBI Taxonomy" id="2979988"/>
    <lineage>
        <taxon>Archaea</taxon>
        <taxon>Methanobacteriati</taxon>
        <taxon>Methanobacteriota</taxon>
        <taxon>Stenosarchaea group</taxon>
        <taxon>Halobacteria</taxon>
        <taxon>Halobacteriales</taxon>
        <taxon>Natrialbaceae</taxon>
        <taxon>Natronosalvus</taxon>
    </lineage>
</organism>
<feature type="compositionally biased region" description="Acidic residues" evidence="1">
    <location>
        <begin position="406"/>
        <end position="416"/>
    </location>
</feature>
<dbReference type="Proteomes" id="UP001321047">
    <property type="component" value="Unassembled WGS sequence"/>
</dbReference>
<feature type="compositionally biased region" description="Polar residues" evidence="1">
    <location>
        <begin position="448"/>
        <end position="458"/>
    </location>
</feature>